<keyword evidence="2" id="KW-1185">Reference proteome</keyword>
<dbReference type="RefSeq" id="WP_208918370.1">
    <property type="nucleotide sequence ID" value="NZ_LT840184.1"/>
</dbReference>
<dbReference type="AlphaFoldDB" id="A0A1X7H0Y0"/>
<accession>A0A1X7H0Y0</accession>
<evidence type="ECO:0000313" key="1">
    <source>
        <dbReference type="EMBL" id="SMF77397.1"/>
    </source>
</evidence>
<reference evidence="1 2" key="1">
    <citation type="submission" date="2017-04" db="EMBL/GenBank/DDBJ databases">
        <authorList>
            <person name="Afonso C.L."/>
            <person name="Miller P.J."/>
            <person name="Scott M.A."/>
            <person name="Spackman E."/>
            <person name="Goraichik I."/>
            <person name="Dimitrov K.M."/>
            <person name="Suarez D.L."/>
            <person name="Swayne D.E."/>
        </authorList>
    </citation>
    <scope>NUCLEOTIDE SEQUENCE [LARGE SCALE GENOMIC DNA]</scope>
    <source>
        <strain evidence="1 2">N3/975</strain>
    </source>
</reference>
<gene>
    <name evidence="1" type="ORF">SAMN05661091_1438</name>
</gene>
<organism evidence="1 2">
    <name type="scientific">Paenibacillus uliginis N3/975</name>
    <dbReference type="NCBI Taxonomy" id="1313296"/>
    <lineage>
        <taxon>Bacteria</taxon>
        <taxon>Bacillati</taxon>
        <taxon>Bacillota</taxon>
        <taxon>Bacilli</taxon>
        <taxon>Bacillales</taxon>
        <taxon>Paenibacillaceae</taxon>
        <taxon>Paenibacillus</taxon>
    </lineage>
</organism>
<dbReference type="InterPro" id="IPR010982">
    <property type="entry name" value="Lambda_DNA-bd_dom_sf"/>
</dbReference>
<dbReference type="Gene3D" id="1.10.260.40">
    <property type="entry name" value="lambda repressor-like DNA-binding domains"/>
    <property type="match status" value="1"/>
</dbReference>
<sequence>MKIKSVPSMTTLQYLALIHQVSYTNVCKDAGITPQQFSDWVKKRRPVPKERLQALGVYFNVEPTLLVDDNLYLKDLSIDMKIKIQIHFINELLENAEEETDMEAYREKLIQLQKEQEQQMIIDKFTAMVKEADTQTLRLCNAFLDQVKSRDLDALLTILNIKEAE</sequence>
<protein>
    <submittedName>
        <fullName evidence="1">Uncharacterized protein</fullName>
    </submittedName>
</protein>
<dbReference type="GO" id="GO:0003677">
    <property type="term" value="F:DNA binding"/>
    <property type="evidence" value="ECO:0007669"/>
    <property type="project" value="InterPro"/>
</dbReference>
<name>A0A1X7H0Y0_9BACL</name>
<dbReference type="EMBL" id="LT840184">
    <property type="protein sequence ID" value="SMF77397.1"/>
    <property type="molecule type" value="Genomic_DNA"/>
</dbReference>
<dbReference type="Proteomes" id="UP000192940">
    <property type="component" value="Chromosome I"/>
</dbReference>
<evidence type="ECO:0000313" key="2">
    <source>
        <dbReference type="Proteomes" id="UP000192940"/>
    </source>
</evidence>
<proteinExistence type="predicted"/>